<feature type="domain" description="AMP-dependent synthetase/ligase" evidence="1">
    <location>
        <begin position="1"/>
        <end position="78"/>
    </location>
</feature>
<dbReference type="EMBL" id="JADLQX010000349">
    <property type="protein sequence ID" value="MBF6303252.1"/>
    <property type="molecule type" value="Genomic_DNA"/>
</dbReference>
<accession>A0ABS0D342</accession>
<feature type="non-terminal residue" evidence="2">
    <location>
        <position position="84"/>
    </location>
</feature>
<evidence type="ECO:0000259" key="1">
    <source>
        <dbReference type="Pfam" id="PF00501"/>
    </source>
</evidence>
<protein>
    <submittedName>
        <fullName evidence="2">AMP-binding protein</fullName>
    </submittedName>
</protein>
<dbReference type="RefSeq" id="WP_195134376.1">
    <property type="nucleotide sequence ID" value="NZ_JADLQX010000349.1"/>
</dbReference>
<dbReference type="Proteomes" id="UP000702209">
    <property type="component" value="Unassembled WGS sequence"/>
</dbReference>
<evidence type="ECO:0000313" key="2">
    <source>
        <dbReference type="EMBL" id="MBF6303252.1"/>
    </source>
</evidence>
<dbReference type="Gene3D" id="3.40.50.980">
    <property type="match status" value="1"/>
</dbReference>
<proteinExistence type="predicted"/>
<reference evidence="2 3" key="1">
    <citation type="submission" date="2020-10" db="EMBL/GenBank/DDBJ databases">
        <title>Identification of Nocardia species via Next-generation sequencing and recognition of intraspecies genetic diversity.</title>
        <authorList>
            <person name="Li P."/>
            <person name="Li P."/>
            <person name="Lu B."/>
        </authorList>
    </citation>
    <scope>NUCLEOTIDE SEQUENCE [LARGE SCALE GENOMIC DNA]</scope>
    <source>
        <strain evidence="2 3">BJ06-0157</strain>
    </source>
</reference>
<dbReference type="Pfam" id="PF00501">
    <property type="entry name" value="AMP-binding"/>
    <property type="match status" value="1"/>
</dbReference>
<dbReference type="PANTHER" id="PTHR45527">
    <property type="entry name" value="NONRIBOSOMAL PEPTIDE SYNTHETASE"/>
    <property type="match status" value="1"/>
</dbReference>
<evidence type="ECO:0000313" key="3">
    <source>
        <dbReference type="Proteomes" id="UP000702209"/>
    </source>
</evidence>
<sequence>WELWGPLLFGGTLVVVDYYTSRSPEQFLELLRAERVTVLNQTPSAFYQLAEADRNAAPDAAPLALRYVVFGGEALELRRLSDWV</sequence>
<gene>
    <name evidence="2" type="ORF">IU459_38095</name>
</gene>
<dbReference type="PANTHER" id="PTHR45527:SF14">
    <property type="entry name" value="PLIPASTATIN SYNTHASE SUBUNIT B"/>
    <property type="match status" value="1"/>
</dbReference>
<organism evidence="2 3">
    <name type="scientific">Nocardia amamiensis</name>
    <dbReference type="NCBI Taxonomy" id="404578"/>
    <lineage>
        <taxon>Bacteria</taxon>
        <taxon>Bacillati</taxon>
        <taxon>Actinomycetota</taxon>
        <taxon>Actinomycetes</taxon>
        <taxon>Mycobacteriales</taxon>
        <taxon>Nocardiaceae</taxon>
        <taxon>Nocardia</taxon>
    </lineage>
</organism>
<feature type="non-terminal residue" evidence="2">
    <location>
        <position position="1"/>
    </location>
</feature>
<name>A0ABS0D342_9NOCA</name>
<keyword evidence="3" id="KW-1185">Reference proteome</keyword>
<comment type="caution">
    <text evidence="2">The sequence shown here is derived from an EMBL/GenBank/DDBJ whole genome shotgun (WGS) entry which is preliminary data.</text>
</comment>
<dbReference type="InterPro" id="IPR000873">
    <property type="entry name" value="AMP-dep_synth/lig_dom"/>
</dbReference>
<dbReference type="SUPFAM" id="SSF56801">
    <property type="entry name" value="Acetyl-CoA synthetase-like"/>
    <property type="match status" value="1"/>
</dbReference>